<protein>
    <submittedName>
        <fullName evidence="1">Uncharacterized protein</fullName>
    </submittedName>
</protein>
<organism evidence="1 2">
    <name type="scientific">Brassica napus</name>
    <name type="common">Rape</name>
    <dbReference type="NCBI Taxonomy" id="3708"/>
    <lineage>
        <taxon>Eukaryota</taxon>
        <taxon>Viridiplantae</taxon>
        <taxon>Streptophyta</taxon>
        <taxon>Embryophyta</taxon>
        <taxon>Tracheophyta</taxon>
        <taxon>Spermatophyta</taxon>
        <taxon>Magnoliopsida</taxon>
        <taxon>eudicotyledons</taxon>
        <taxon>Gunneridae</taxon>
        <taxon>Pentapetalae</taxon>
        <taxon>rosids</taxon>
        <taxon>malvids</taxon>
        <taxon>Brassicales</taxon>
        <taxon>Brassicaceae</taxon>
        <taxon>Brassiceae</taxon>
        <taxon>Brassica</taxon>
    </lineage>
</organism>
<reference evidence="1 2" key="1">
    <citation type="submission" date="2021-05" db="EMBL/GenBank/DDBJ databases">
        <title>Genome Assembly of Synthetic Allotetraploid Brassica napus Reveals Homoeologous Exchanges between Subgenomes.</title>
        <authorList>
            <person name="Davis J.T."/>
        </authorList>
    </citation>
    <scope>NUCLEOTIDE SEQUENCE [LARGE SCALE GENOMIC DNA]</scope>
    <source>
        <strain evidence="2">cv. Da-Ae</strain>
        <tissue evidence="1">Seedling</tissue>
    </source>
</reference>
<accession>A0ABQ7X5F4</accession>
<gene>
    <name evidence="1" type="ORF">HID58_095028</name>
</gene>
<comment type="caution">
    <text evidence="1">The sequence shown here is derived from an EMBL/GenBank/DDBJ whole genome shotgun (WGS) entry which is preliminary data.</text>
</comment>
<evidence type="ECO:0000313" key="2">
    <source>
        <dbReference type="Proteomes" id="UP000824890"/>
    </source>
</evidence>
<dbReference type="EMBL" id="JAGKQM010001868">
    <property type="protein sequence ID" value="KAH0851028.1"/>
    <property type="molecule type" value="Genomic_DNA"/>
</dbReference>
<evidence type="ECO:0000313" key="1">
    <source>
        <dbReference type="EMBL" id="KAH0851028.1"/>
    </source>
</evidence>
<proteinExistence type="predicted"/>
<name>A0ABQ7X5F4_BRANA</name>
<sequence>MYIGPKDETFNELKPKLDHGDGVGGAGDGGLMVETCYWVFFFPENYSENKLLRYKQDLCV</sequence>
<keyword evidence="2" id="KW-1185">Reference proteome</keyword>
<dbReference type="Proteomes" id="UP000824890">
    <property type="component" value="Unassembled WGS sequence"/>
</dbReference>